<dbReference type="SUPFAM" id="SSF55008">
    <property type="entry name" value="HMA, heavy metal-associated domain"/>
    <property type="match status" value="1"/>
</dbReference>
<dbReference type="GeneID" id="92932722"/>
<reference evidence="3 4" key="1">
    <citation type="journal article" date="2009" name="J. Bacteriol.">
        <title>Draft genome sequence of the extremely acidophilic bacterium Acidithiobacillus caldus ATCC 51756 reveals metabolic versatility in the genus Acidithiobacillus.</title>
        <authorList>
            <person name="Valdes J."/>
            <person name="Quatrini R."/>
            <person name="Hallberg K."/>
            <person name="Dopson M."/>
            <person name="Valenzuela P.D."/>
            <person name="Holmes D.S."/>
        </authorList>
    </citation>
    <scope>NUCLEOTIDE SEQUENCE [LARGE SCALE GENOMIC DNA]</scope>
    <source>
        <strain evidence="4">ATCC 51756 / DSM 8584 / KU</strain>
    </source>
</reference>
<evidence type="ECO:0000259" key="2">
    <source>
        <dbReference type="PROSITE" id="PS50846"/>
    </source>
</evidence>
<evidence type="ECO:0000256" key="1">
    <source>
        <dbReference type="ARBA" id="ARBA00022723"/>
    </source>
</evidence>
<dbReference type="InterPro" id="IPR036163">
    <property type="entry name" value="HMA_dom_sf"/>
</dbReference>
<dbReference type="PANTHER" id="PTHR22814">
    <property type="entry name" value="COPPER TRANSPORT PROTEIN ATOX1-RELATED"/>
    <property type="match status" value="1"/>
</dbReference>
<name>A0A059ZUL3_ACICK</name>
<accession>A0A059ZUL3</accession>
<evidence type="ECO:0000313" key="4">
    <source>
        <dbReference type="Proteomes" id="UP000005522"/>
    </source>
</evidence>
<proteinExistence type="predicted"/>
<sequence length="68" mass="7301">MQTLHLNIRGMTCSHCVRAVREALEAVPGVHRAEVSLKPSQATVQGDVDPKALLAAVEAEGYHAEIQP</sequence>
<dbReference type="HOGENOM" id="CLU_134973_6_0_6"/>
<dbReference type="AlphaFoldDB" id="A0A059ZUL3"/>
<dbReference type="CDD" id="cd00371">
    <property type="entry name" value="HMA"/>
    <property type="match status" value="1"/>
</dbReference>
<organism evidence="3 4">
    <name type="scientific">Acidithiobacillus caldus (strain ATCC 51756 / DSM 8584 / KU)</name>
    <dbReference type="NCBI Taxonomy" id="637389"/>
    <lineage>
        <taxon>Bacteria</taxon>
        <taxon>Pseudomonadati</taxon>
        <taxon>Pseudomonadota</taxon>
        <taxon>Acidithiobacillia</taxon>
        <taxon>Acidithiobacillales</taxon>
        <taxon>Acidithiobacillaceae</taxon>
        <taxon>Acidithiobacillus</taxon>
    </lineage>
</organism>
<gene>
    <name evidence="3" type="ORF">Acaty_c2666</name>
</gene>
<evidence type="ECO:0000313" key="3">
    <source>
        <dbReference type="EMBL" id="AIA56504.1"/>
    </source>
</evidence>
<dbReference type="RefSeq" id="WP_004869430.1">
    <property type="nucleotide sequence ID" value="NZ_CP005986.1"/>
</dbReference>
<dbReference type="KEGG" id="acz:Acaty_c2666"/>
<dbReference type="eggNOG" id="COG2608">
    <property type="taxonomic scope" value="Bacteria"/>
</dbReference>
<dbReference type="PANTHER" id="PTHR22814:SF287">
    <property type="entry name" value="COPPER TRANSPORT PROTEIN ATX1"/>
    <property type="match status" value="1"/>
</dbReference>
<dbReference type="GO" id="GO:0046872">
    <property type="term" value="F:metal ion binding"/>
    <property type="evidence" value="ECO:0007669"/>
    <property type="project" value="UniProtKB-KW"/>
</dbReference>
<keyword evidence="1" id="KW-0479">Metal-binding</keyword>
<dbReference type="InterPro" id="IPR017969">
    <property type="entry name" value="Heavy-metal-associated_CS"/>
</dbReference>
<feature type="domain" description="HMA" evidence="2">
    <location>
        <begin position="2"/>
        <end position="65"/>
    </location>
</feature>
<dbReference type="Pfam" id="PF00403">
    <property type="entry name" value="HMA"/>
    <property type="match status" value="1"/>
</dbReference>
<protein>
    <submittedName>
        <fullName evidence="3">Heavy metal binding protein</fullName>
    </submittedName>
</protein>
<dbReference type="PROSITE" id="PS50846">
    <property type="entry name" value="HMA_2"/>
    <property type="match status" value="1"/>
</dbReference>
<dbReference type="Proteomes" id="UP000005522">
    <property type="component" value="Chromosome"/>
</dbReference>
<dbReference type="EMBL" id="CP005986">
    <property type="protein sequence ID" value="AIA56504.1"/>
    <property type="molecule type" value="Genomic_DNA"/>
</dbReference>
<dbReference type="Gene3D" id="3.30.70.100">
    <property type="match status" value="1"/>
</dbReference>
<dbReference type="PROSITE" id="PS01047">
    <property type="entry name" value="HMA_1"/>
    <property type="match status" value="1"/>
</dbReference>
<dbReference type="FunFam" id="3.30.70.100:FF:000005">
    <property type="entry name" value="Copper-exporting P-type ATPase A"/>
    <property type="match status" value="1"/>
</dbReference>
<dbReference type="InterPro" id="IPR006121">
    <property type="entry name" value="HMA_dom"/>
</dbReference>